<keyword evidence="3" id="KW-1185">Reference proteome</keyword>
<keyword evidence="1" id="KW-0812">Transmembrane</keyword>
<keyword evidence="1" id="KW-0472">Membrane</keyword>
<dbReference type="EMBL" id="HG673750">
    <property type="protein sequence ID" value="CDJ37271.1"/>
    <property type="molecule type" value="Genomic_DNA"/>
</dbReference>
<dbReference type="AlphaFoldDB" id="U6KKB7"/>
<evidence type="ECO:0000256" key="1">
    <source>
        <dbReference type="SAM" id="Phobius"/>
    </source>
</evidence>
<keyword evidence="1" id="KW-1133">Transmembrane helix</keyword>
<proteinExistence type="predicted"/>
<gene>
    <name evidence="2" type="ORF">ETH_00003000</name>
</gene>
<evidence type="ECO:0000313" key="3">
    <source>
        <dbReference type="Proteomes" id="UP000030747"/>
    </source>
</evidence>
<feature type="transmembrane region" description="Helical" evidence="1">
    <location>
        <begin position="20"/>
        <end position="39"/>
    </location>
</feature>
<dbReference type="GeneID" id="25249813"/>
<protein>
    <submittedName>
        <fullName evidence="2">Uncharacterized protein</fullName>
    </submittedName>
</protein>
<dbReference type="Proteomes" id="UP000030747">
    <property type="component" value="Unassembled WGS sequence"/>
</dbReference>
<organism evidence="2 3">
    <name type="scientific">Eimeria tenella</name>
    <name type="common">Coccidian parasite</name>
    <dbReference type="NCBI Taxonomy" id="5802"/>
    <lineage>
        <taxon>Eukaryota</taxon>
        <taxon>Sar</taxon>
        <taxon>Alveolata</taxon>
        <taxon>Apicomplexa</taxon>
        <taxon>Conoidasida</taxon>
        <taxon>Coccidia</taxon>
        <taxon>Eucoccidiorida</taxon>
        <taxon>Eimeriorina</taxon>
        <taxon>Eimeriidae</taxon>
        <taxon>Eimeria</taxon>
    </lineage>
</organism>
<sequence>MAFETSQMQLMDRRVDLGGGAWVFGVTRLLLCCGALVVAKRQRKCHERSAGKRGRRDCRGYYCSWRRCICFSDAVWVIDVVESVLELSDAAFGCEKESANAWEMRAVSDVEWLVCGMRVQ</sequence>
<dbReference type="RefSeq" id="XP_013228109.1">
    <property type="nucleotide sequence ID" value="XM_013372655.1"/>
</dbReference>
<reference evidence="2" key="2">
    <citation type="submission" date="2013-10" db="EMBL/GenBank/DDBJ databases">
        <authorList>
            <person name="Aslett M."/>
        </authorList>
    </citation>
    <scope>NUCLEOTIDE SEQUENCE [LARGE SCALE GENOMIC DNA]</scope>
    <source>
        <strain evidence="2">Houghton</strain>
    </source>
</reference>
<dbReference type="VEuPathDB" id="ToxoDB:ETH_00003000"/>
<reference evidence="2" key="1">
    <citation type="submission" date="2013-10" db="EMBL/GenBank/DDBJ databases">
        <title>Genomic analysis of the causative agents of coccidiosis in chickens.</title>
        <authorList>
            <person name="Reid A.J."/>
            <person name="Blake D."/>
            <person name="Billington K."/>
            <person name="Browne H."/>
            <person name="Dunn M."/>
            <person name="Hung S."/>
            <person name="Kawahara F."/>
            <person name="Miranda-Saavedra D."/>
            <person name="Mourier T."/>
            <person name="Nagra H."/>
            <person name="Otto T.D."/>
            <person name="Rawlings N."/>
            <person name="Sanchez A."/>
            <person name="Sanders M."/>
            <person name="Subramaniam C."/>
            <person name="Tay Y."/>
            <person name="Dear P."/>
            <person name="Doerig C."/>
            <person name="Gruber A."/>
            <person name="Parkinson J."/>
            <person name="Shirley M."/>
            <person name="Wan K.L."/>
            <person name="Berriman M."/>
            <person name="Tomley F."/>
            <person name="Pain A."/>
        </authorList>
    </citation>
    <scope>NUCLEOTIDE SEQUENCE [LARGE SCALE GENOMIC DNA]</scope>
    <source>
        <strain evidence="2">Houghton</strain>
    </source>
</reference>
<accession>U6KKB7</accession>
<evidence type="ECO:0000313" key="2">
    <source>
        <dbReference type="EMBL" id="CDJ37271.1"/>
    </source>
</evidence>
<name>U6KKB7_EIMTE</name>